<comment type="caution">
    <text evidence="1">The sequence shown here is derived from an EMBL/GenBank/DDBJ whole genome shotgun (WGS) entry which is preliminary data.</text>
</comment>
<evidence type="ECO:0008006" key="3">
    <source>
        <dbReference type="Google" id="ProtNLM"/>
    </source>
</evidence>
<sequence>MNEVKTRADLVVTRGQEVLEAGVETLKAVNAVIVDGVQTLVQTNVAAGKALVELTQASFEKAKADGIKAVASNPMAYLPEGKATVVNAYTDSLSTVSKTGEQLAKTLKSGYGSIAAKLSGESVAAQAGKAAKAARKTVRKAAGKARKAAAAA</sequence>
<dbReference type="EMBL" id="JBEPIJ010000001">
    <property type="protein sequence ID" value="MES0872635.1"/>
    <property type="molecule type" value="Genomic_DNA"/>
</dbReference>
<keyword evidence="2" id="KW-1185">Reference proteome</keyword>
<protein>
    <recommendedName>
        <fullName evidence="3">Phasin family protein</fullName>
    </recommendedName>
</protein>
<accession>A0ABV2A7B3</accession>
<evidence type="ECO:0000313" key="2">
    <source>
        <dbReference type="Proteomes" id="UP001465331"/>
    </source>
</evidence>
<evidence type="ECO:0000313" key="1">
    <source>
        <dbReference type="EMBL" id="MES0872635.1"/>
    </source>
</evidence>
<dbReference type="Proteomes" id="UP001465331">
    <property type="component" value="Unassembled WGS sequence"/>
</dbReference>
<name>A0ABV2A7B3_9GAMM</name>
<proteinExistence type="predicted"/>
<organism evidence="1 2">
    <name type="scientific">Sinimarinibacterium thermocellulolyticum</name>
    <dbReference type="NCBI Taxonomy" id="3170016"/>
    <lineage>
        <taxon>Bacteria</taxon>
        <taxon>Pseudomonadati</taxon>
        <taxon>Pseudomonadota</taxon>
        <taxon>Gammaproteobacteria</taxon>
        <taxon>Nevskiales</taxon>
        <taxon>Nevskiaceae</taxon>
        <taxon>Sinimarinibacterium</taxon>
    </lineage>
</organism>
<reference evidence="1 2" key="1">
    <citation type="submission" date="2024-06" db="EMBL/GenBank/DDBJ databases">
        <authorList>
            <person name="Li Z."/>
            <person name="Jiang Y."/>
        </authorList>
    </citation>
    <scope>NUCLEOTIDE SEQUENCE [LARGE SCALE GENOMIC DNA]</scope>
    <source>
        <strain evidence="1 2">HSW-8</strain>
    </source>
</reference>
<gene>
    <name evidence="1" type="ORF">ABSH63_01225</name>
</gene>
<dbReference type="RefSeq" id="WP_352886636.1">
    <property type="nucleotide sequence ID" value="NZ_JBEPIJ010000001.1"/>
</dbReference>